<dbReference type="RefSeq" id="WP_109895194.1">
    <property type="nucleotide sequence ID" value="NZ_CP029550.1"/>
</dbReference>
<accession>A0A2U8WCX6</accession>
<evidence type="ECO:0000313" key="1">
    <source>
        <dbReference type="EMBL" id="AWN43929.1"/>
    </source>
</evidence>
<dbReference type="PANTHER" id="PTHR30024:SF43">
    <property type="entry name" value="BLL4572 PROTEIN"/>
    <property type="match status" value="1"/>
</dbReference>
<dbReference type="Pfam" id="PF13379">
    <property type="entry name" value="NMT1_2"/>
    <property type="match status" value="1"/>
</dbReference>
<dbReference type="Gene3D" id="3.40.190.10">
    <property type="entry name" value="Periplasmic binding protein-like II"/>
    <property type="match status" value="2"/>
</dbReference>
<dbReference type="EMBL" id="CP029550">
    <property type="protein sequence ID" value="AWN43929.1"/>
    <property type="molecule type" value="Genomic_DNA"/>
</dbReference>
<organism evidence="1 2">
    <name type="scientific">Methylobacterium durans</name>
    <dbReference type="NCBI Taxonomy" id="2202825"/>
    <lineage>
        <taxon>Bacteria</taxon>
        <taxon>Pseudomonadati</taxon>
        <taxon>Pseudomonadota</taxon>
        <taxon>Alphaproteobacteria</taxon>
        <taxon>Hyphomicrobiales</taxon>
        <taxon>Methylobacteriaceae</taxon>
        <taxon>Methylobacterium</taxon>
    </lineage>
</organism>
<proteinExistence type="predicted"/>
<evidence type="ECO:0000313" key="2">
    <source>
        <dbReference type="Proteomes" id="UP000245926"/>
    </source>
</evidence>
<dbReference type="AlphaFoldDB" id="A0A2U8WCX6"/>
<keyword evidence="2" id="KW-1185">Reference proteome</keyword>
<sequence length="341" mass="35255">MRLHLGYIPLLDAAPLIAAAEFGFAAEEGLDLDLSAEPSWATLRDRLALGYLDGAHMLAPLALASALGLSGPPADLVVPLGLNLNGNAITLSADLWRAMAPGDDAPATVARAFAGLAEARKRAGRPLTLGTVHPFSCHTYQLRHFLALGGLDLSSVRLVAVPPQHSVEALARGIVDGFCAGAPWNGVAVAAGIGRIAALACEIVPDAPEKVLALSARLGEGALPLVRAVARAGLWCAEPGNRAELAHRLAARSALGQDAGLIARCLEGEIVLDAAGRRRRAPGYIRLGRPALEPGEAQLRWLVSEMEQGGQIPVGAGAAGAFEAARRIYRPDLLAAAGLDA</sequence>
<dbReference type="Proteomes" id="UP000245926">
    <property type="component" value="Chromosome"/>
</dbReference>
<dbReference type="OrthoDB" id="570524at2"/>
<protein>
    <submittedName>
        <fullName evidence="1">Nitrate transporter</fullName>
    </submittedName>
</protein>
<dbReference type="PANTHER" id="PTHR30024">
    <property type="entry name" value="ALIPHATIC SULFONATES-BINDING PROTEIN-RELATED"/>
    <property type="match status" value="1"/>
</dbReference>
<dbReference type="KEGG" id="mets:DK389_29730"/>
<dbReference type="SUPFAM" id="SSF53850">
    <property type="entry name" value="Periplasmic binding protein-like II"/>
    <property type="match status" value="1"/>
</dbReference>
<gene>
    <name evidence="1" type="ORF">DK389_29730</name>
</gene>
<name>A0A2U8WCX6_9HYPH</name>
<reference evidence="2" key="1">
    <citation type="submission" date="2018-05" db="EMBL/GenBank/DDBJ databases">
        <title>Complete Genome Sequence of Methylobacterium sp. 17SD2-17.</title>
        <authorList>
            <person name="Srinivasan S."/>
        </authorList>
    </citation>
    <scope>NUCLEOTIDE SEQUENCE [LARGE SCALE GENOMIC DNA]</scope>
    <source>
        <strain evidence="2">17SD2-17</strain>
    </source>
</reference>